<reference evidence="2" key="1">
    <citation type="submission" date="2016-10" db="EMBL/GenBank/DDBJ databases">
        <authorList>
            <person name="Varghese N."/>
            <person name="Submissions S."/>
        </authorList>
    </citation>
    <scope>NUCLEOTIDE SEQUENCE [LARGE SCALE GENOMIC DNA]</scope>
    <source>
        <strain evidence="2">Nm44</strain>
    </source>
</reference>
<evidence type="ECO:0000313" key="1">
    <source>
        <dbReference type="EMBL" id="SFL64416.1"/>
    </source>
</evidence>
<organism evidence="1 2">
    <name type="scientific">Nitrosomonas communis</name>
    <dbReference type="NCBI Taxonomy" id="44574"/>
    <lineage>
        <taxon>Bacteria</taxon>
        <taxon>Pseudomonadati</taxon>
        <taxon>Pseudomonadota</taxon>
        <taxon>Betaproteobacteria</taxon>
        <taxon>Nitrosomonadales</taxon>
        <taxon>Nitrosomonadaceae</taxon>
        <taxon>Nitrosomonas</taxon>
    </lineage>
</organism>
<dbReference type="AlphaFoldDB" id="A0A1I4JE67"/>
<accession>A0A1I4JE67</accession>
<name>A0A1I4JE67_9PROT</name>
<protein>
    <submittedName>
        <fullName evidence="1">Uncharacterized protein</fullName>
    </submittedName>
</protein>
<dbReference type="EMBL" id="FOUB01000002">
    <property type="protein sequence ID" value="SFL64416.1"/>
    <property type="molecule type" value="Genomic_DNA"/>
</dbReference>
<keyword evidence="2" id="KW-1185">Reference proteome</keyword>
<dbReference type="Proteomes" id="UP000183287">
    <property type="component" value="Unassembled WGS sequence"/>
</dbReference>
<sequence>MRRQTHNKEQIYQKLLLYCVYYQKFFIINKWNYFSNLFISVYAHALCQQCHRHDDGGGDALLPLHSTLAA</sequence>
<evidence type="ECO:0000313" key="2">
    <source>
        <dbReference type="Proteomes" id="UP000183287"/>
    </source>
</evidence>
<gene>
    <name evidence="1" type="ORF">SAMN05421863_10025</name>
</gene>
<proteinExistence type="predicted"/>